<reference evidence="3 4" key="1">
    <citation type="submission" date="2020-08" db="EMBL/GenBank/DDBJ databases">
        <title>A Genomic Blueprint of the Chicken Gut Microbiome.</title>
        <authorList>
            <person name="Gilroy R."/>
            <person name="Ravi A."/>
            <person name="Getino M."/>
            <person name="Pursley I."/>
            <person name="Horton D.L."/>
            <person name="Alikhan N.-F."/>
            <person name="Baker D."/>
            <person name="Gharbi K."/>
            <person name="Hall N."/>
            <person name="Watson M."/>
            <person name="Adriaenssens E.M."/>
            <person name="Foster-Nyarko E."/>
            <person name="Jarju S."/>
            <person name="Secka A."/>
            <person name="Antonio M."/>
            <person name="Oren A."/>
            <person name="Chaudhuri R."/>
            <person name="La Ragione R.M."/>
            <person name="Hildebrand F."/>
            <person name="Pallen M.J."/>
        </authorList>
    </citation>
    <scope>NUCLEOTIDE SEQUENCE [LARGE SCALE GENOMIC DNA]</scope>
    <source>
        <strain evidence="3 4">Sa5BUN4</strain>
    </source>
</reference>
<dbReference type="RefSeq" id="WP_191771043.1">
    <property type="nucleotide sequence ID" value="NZ_JACSQS010000012.1"/>
</dbReference>
<protein>
    <submittedName>
        <fullName evidence="3">DUF3325 domain-containing protein</fullName>
    </submittedName>
</protein>
<organism evidence="3 4">
    <name type="scientific">Stenotrophomonas lacuserhaii</name>
    <dbReference type="NCBI Taxonomy" id="2760084"/>
    <lineage>
        <taxon>Bacteria</taxon>
        <taxon>Pseudomonadati</taxon>
        <taxon>Pseudomonadota</taxon>
        <taxon>Gammaproteobacteria</taxon>
        <taxon>Lysobacterales</taxon>
        <taxon>Lysobacteraceae</taxon>
        <taxon>Stenotrophomonas</taxon>
    </lineage>
</organism>
<evidence type="ECO:0000313" key="4">
    <source>
        <dbReference type="Proteomes" id="UP000636938"/>
    </source>
</evidence>
<name>A0A8X8K2W1_9GAMM</name>
<keyword evidence="1" id="KW-1133">Transmembrane helix</keyword>
<feature type="chain" id="PRO_5036459513" evidence="2">
    <location>
        <begin position="20"/>
        <end position="99"/>
    </location>
</feature>
<dbReference type="Proteomes" id="UP000636938">
    <property type="component" value="Unassembled WGS sequence"/>
</dbReference>
<sequence>MSVLALLLATLAFACLALAMERHHLDVAGYPPAAARRRLLRLLGCGSLAASLAASIGAWGVAWGVVGWCGVLAAAAGAMVLWLSFRRPATPAARPSSRS</sequence>
<accession>A0A8X8K2W1</accession>
<dbReference type="AlphaFoldDB" id="A0A8X8K2W1"/>
<dbReference type="EMBL" id="JACSQS010000012">
    <property type="protein sequence ID" value="MBD7954954.1"/>
    <property type="molecule type" value="Genomic_DNA"/>
</dbReference>
<feature type="transmembrane region" description="Helical" evidence="1">
    <location>
        <begin position="61"/>
        <end position="85"/>
    </location>
</feature>
<keyword evidence="4" id="KW-1185">Reference proteome</keyword>
<proteinExistence type="predicted"/>
<dbReference type="Pfam" id="PF11804">
    <property type="entry name" value="DUF3325"/>
    <property type="match status" value="1"/>
</dbReference>
<evidence type="ECO:0000256" key="2">
    <source>
        <dbReference type="SAM" id="SignalP"/>
    </source>
</evidence>
<keyword evidence="2" id="KW-0732">Signal</keyword>
<feature type="signal peptide" evidence="2">
    <location>
        <begin position="1"/>
        <end position="19"/>
    </location>
</feature>
<dbReference type="InterPro" id="IPR021762">
    <property type="entry name" value="DUF3325"/>
</dbReference>
<gene>
    <name evidence="3" type="ORF">H9654_12170</name>
</gene>
<evidence type="ECO:0000313" key="3">
    <source>
        <dbReference type="EMBL" id="MBD7954954.1"/>
    </source>
</evidence>
<comment type="caution">
    <text evidence="3">The sequence shown here is derived from an EMBL/GenBank/DDBJ whole genome shotgun (WGS) entry which is preliminary data.</text>
</comment>
<keyword evidence="1" id="KW-0812">Transmembrane</keyword>
<evidence type="ECO:0000256" key="1">
    <source>
        <dbReference type="SAM" id="Phobius"/>
    </source>
</evidence>
<keyword evidence="1" id="KW-0472">Membrane</keyword>